<sequence>MPGLKIFNPEKEGGILVVIVFVNGEKQELPASSTVQSASEYLGISGKHLVAELNLEILPRDIWSEKKLADGDHLEFIGFVGGGRQES</sequence>
<dbReference type="NCBIfam" id="TIGR01683">
    <property type="entry name" value="thiS"/>
    <property type="match status" value="1"/>
</dbReference>
<dbReference type="PANTHER" id="PTHR34472">
    <property type="entry name" value="SULFUR CARRIER PROTEIN THIS"/>
    <property type="match status" value="1"/>
</dbReference>
<dbReference type="InterPro" id="IPR012675">
    <property type="entry name" value="Beta-grasp_dom_sf"/>
</dbReference>
<proteinExistence type="predicted"/>
<dbReference type="AlphaFoldDB" id="A0A7C3QX19"/>
<comment type="caution">
    <text evidence="1">The sequence shown here is derived from an EMBL/GenBank/DDBJ whole genome shotgun (WGS) entry which is preliminary data.</text>
</comment>
<dbReference type="Pfam" id="PF02597">
    <property type="entry name" value="ThiS"/>
    <property type="match status" value="1"/>
</dbReference>
<organism evidence="1">
    <name type="scientific">Leptospirillum ferriphilum</name>
    <dbReference type="NCBI Taxonomy" id="178606"/>
    <lineage>
        <taxon>Bacteria</taxon>
        <taxon>Pseudomonadati</taxon>
        <taxon>Nitrospirota</taxon>
        <taxon>Nitrospiria</taxon>
        <taxon>Nitrospirales</taxon>
        <taxon>Nitrospiraceae</taxon>
        <taxon>Leptospirillum</taxon>
    </lineage>
</organism>
<dbReference type="SUPFAM" id="SSF54285">
    <property type="entry name" value="MoaD/ThiS"/>
    <property type="match status" value="1"/>
</dbReference>
<dbReference type="Gene3D" id="3.10.20.30">
    <property type="match status" value="1"/>
</dbReference>
<gene>
    <name evidence="1" type="primary">thiS</name>
    <name evidence="1" type="ORF">ENX03_09135</name>
</gene>
<dbReference type="InterPro" id="IPR010035">
    <property type="entry name" value="Thi_S"/>
</dbReference>
<dbReference type="InterPro" id="IPR016155">
    <property type="entry name" value="Mopterin_synth/thiamin_S_b"/>
</dbReference>
<name>A0A7C3QX19_9BACT</name>
<protein>
    <submittedName>
        <fullName evidence="1">Sulfur carrier protein ThiS</fullName>
    </submittedName>
</protein>
<evidence type="ECO:0000313" key="1">
    <source>
        <dbReference type="EMBL" id="HFT94076.1"/>
    </source>
</evidence>
<dbReference type="InterPro" id="IPR003749">
    <property type="entry name" value="ThiS/MoaD-like"/>
</dbReference>
<dbReference type="PANTHER" id="PTHR34472:SF1">
    <property type="entry name" value="SULFUR CARRIER PROTEIN THIS"/>
    <property type="match status" value="1"/>
</dbReference>
<dbReference type="EMBL" id="DTMM01000195">
    <property type="protein sequence ID" value="HFT94076.1"/>
    <property type="molecule type" value="Genomic_DNA"/>
</dbReference>
<dbReference type="CDD" id="cd00565">
    <property type="entry name" value="Ubl_ThiS"/>
    <property type="match status" value="1"/>
</dbReference>
<reference evidence="1" key="1">
    <citation type="journal article" date="2020" name="mSystems">
        <title>Genome- and Community-Level Interaction Insights into Carbon Utilization and Element Cycling Functions of Hydrothermarchaeota in Hydrothermal Sediment.</title>
        <authorList>
            <person name="Zhou Z."/>
            <person name="Liu Y."/>
            <person name="Xu W."/>
            <person name="Pan J."/>
            <person name="Luo Z.H."/>
            <person name="Li M."/>
        </authorList>
    </citation>
    <scope>NUCLEOTIDE SEQUENCE [LARGE SCALE GENOMIC DNA]</scope>
    <source>
        <strain evidence="1">SpSt-902</strain>
    </source>
</reference>
<accession>A0A7C3QX19</accession>